<proteinExistence type="predicted"/>
<reference evidence="2 3" key="1">
    <citation type="journal article" date="2024" name="Commun. Biol.">
        <title>Comparative genomic analysis of thermophilic fungi reveals convergent evolutionary adaptations and gene losses.</title>
        <authorList>
            <person name="Steindorff A.S."/>
            <person name="Aguilar-Pontes M.V."/>
            <person name="Robinson A.J."/>
            <person name="Andreopoulos B."/>
            <person name="LaButti K."/>
            <person name="Kuo A."/>
            <person name="Mondo S."/>
            <person name="Riley R."/>
            <person name="Otillar R."/>
            <person name="Haridas S."/>
            <person name="Lipzen A."/>
            <person name="Grimwood J."/>
            <person name="Schmutz J."/>
            <person name="Clum A."/>
            <person name="Reid I.D."/>
            <person name="Moisan M.C."/>
            <person name="Butler G."/>
            <person name="Nguyen T.T.M."/>
            <person name="Dewar K."/>
            <person name="Conant G."/>
            <person name="Drula E."/>
            <person name="Henrissat B."/>
            <person name="Hansel C."/>
            <person name="Singer S."/>
            <person name="Hutchinson M.I."/>
            <person name="de Vries R.P."/>
            <person name="Natvig D.O."/>
            <person name="Powell A.J."/>
            <person name="Tsang A."/>
            <person name="Grigoriev I.V."/>
        </authorList>
    </citation>
    <scope>NUCLEOTIDE SEQUENCE [LARGE SCALE GENOMIC DNA]</scope>
    <source>
        <strain evidence="2 3">ATCC 24622</strain>
    </source>
</reference>
<protein>
    <submittedName>
        <fullName evidence="2">Uncharacterized protein</fullName>
    </submittedName>
</protein>
<dbReference type="EMBL" id="JAZHXJ010000972">
    <property type="protein sequence ID" value="KAL1847533.1"/>
    <property type="molecule type" value="Genomic_DNA"/>
</dbReference>
<organism evidence="2 3">
    <name type="scientific">Phialemonium thermophilum</name>
    <dbReference type="NCBI Taxonomy" id="223376"/>
    <lineage>
        <taxon>Eukaryota</taxon>
        <taxon>Fungi</taxon>
        <taxon>Dikarya</taxon>
        <taxon>Ascomycota</taxon>
        <taxon>Pezizomycotina</taxon>
        <taxon>Sordariomycetes</taxon>
        <taxon>Sordariomycetidae</taxon>
        <taxon>Cephalothecales</taxon>
        <taxon>Cephalothecaceae</taxon>
        <taxon>Phialemonium</taxon>
    </lineage>
</organism>
<evidence type="ECO:0000256" key="1">
    <source>
        <dbReference type="SAM" id="MobiDB-lite"/>
    </source>
</evidence>
<comment type="caution">
    <text evidence="2">The sequence shown here is derived from an EMBL/GenBank/DDBJ whole genome shotgun (WGS) entry which is preliminary data.</text>
</comment>
<dbReference type="Proteomes" id="UP001586593">
    <property type="component" value="Unassembled WGS sequence"/>
</dbReference>
<sequence>MGASTDQYPKSGEKHLIGSRIHGTGKPRAGFAGGRALRKALELATQGWRAQAMGRQTWHDTLPALVKGFRQLVLGSSLPIQQQSRETSRAGNNGGKVRTGVPIEPSKTFQVPAPTFGRGLPDRRVALAQLSWGRSASRLGWPRRHGASLPAHGRWTRPNVRWTFPCRSSLTRGLDAPRPSTTLPDPTRSAGRPGRTGRSAPTRQAAGRAGNIASSPMPGMATAGSPC</sequence>
<feature type="region of interest" description="Disordered" evidence="1">
    <location>
        <begin position="80"/>
        <end position="115"/>
    </location>
</feature>
<keyword evidence="3" id="KW-1185">Reference proteome</keyword>
<name>A0ABR3VXD0_9PEZI</name>
<accession>A0ABR3VXD0</accession>
<feature type="region of interest" description="Disordered" evidence="1">
    <location>
        <begin position="169"/>
        <end position="227"/>
    </location>
</feature>
<gene>
    <name evidence="2" type="ORF">VTK73DRAFT_10335</name>
</gene>
<evidence type="ECO:0000313" key="2">
    <source>
        <dbReference type="EMBL" id="KAL1847533.1"/>
    </source>
</evidence>
<feature type="region of interest" description="Disordered" evidence="1">
    <location>
        <begin position="1"/>
        <end position="29"/>
    </location>
</feature>
<evidence type="ECO:0000313" key="3">
    <source>
        <dbReference type="Proteomes" id="UP001586593"/>
    </source>
</evidence>
<feature type="compositionally biased region" description="Polar residues" evidence="1">
    <location>
        <begin position="80"/>
        <end position="91"/>
    </location>
</feature>